<feature type="region of interest" description="Disordered" evidence="1">
    <location>
        <begin position="97"/>
        <end position="137"/>
    </location>
</feature>
<dbReference type="OrthoDB" id="3477286at2759"/>
<name>A0A9P8Y0S8_9PEZI</name>
<dbReference type="Pfam" id="PF06985">
    <property type="entry name" value="HET"/>
    <property type="match status" value="1"/>
</dbReference>
<feature type="compositionally biased region" description="Polar residues" evidence="1">
    <location>
        <begin position="97"/>
        <end position="106"/>
    </location>
</feature>
<dbReference type="RefSeq" id="XP_046009906.1">
    <property type="nucleotide sequence ID" value="XM_046157117.1"/>
</dbReference>
<dbReference type="EMBL" id="JAGTJQ010000008">
    <property type="protein sequence ID" value="KAH7026689.1"/>
    <property type="molecule type" value="Genomic_DNA"/>
</dbReference>
<feature type="compositionally biased region" description="Low complexity" evidence="1">
    <location>
        <begin position="107"/>
        <end position="132"/>
    </location>
</feature>
<protein>
    <submittedName>
        <fullName evidence="3">Heterokaryon incompatibility protein-domain-containing protein</fullName>
    </submittedName>
</protein>
<feature type="region of interest" description="Disordered" evidence="1">
    <location>
        <begin position="209"/>
        <end position="246"/>
    </location>
</feature>
<feature type="compositionally biased region" description="Polar residues" evidence="1">
    <location>
        <begin position="214"/>
        <end position="229"/>
    </location>
</feature>
<dbReference type="GeneID" id="70186663"/>
<dbReference type="Proteomes" id="UP000756346">
    <property type="component" value="Unassembled WGS sequence"/>
</dbReference>
<reference evidence="3" key="1">
    <citation type="journal article" date="2021" name="Nat. Commun.">
        <title>Genetic determinants of endophytism in the Arabidopsis root mycobiome.</title>
        <authorList>
            <person name="Mesny F."/>
            <person name="Miyauchi S."/>
            <person name="Thiergart T."/>
            <person name="Pickel B."/>
            <person name="Atanasova L."/>
            <person name="Karlsson M."/>
            <person name="Huettel B."/>
            <person name="Barry K.W."/>
            <person name="Haridas S."/>
            <person name="Chen C."/>
            <person name="Bauer D."/>
            <person name="Andreopoulos W."/>
            <person name="Pangilinan J."/>
            <person name="LaButti K."/>
            <person name="Riley R."/>
            <person name="Lipzen A."/>
            <person name="Clum A."/>
            <person name="Drula E."/>
            <person name="Henrissat B."/>
            <person name="Kohler A."/>
            <person name="Grigoriev I.V."/>
            <person name="Martin F.M."/>
            <person name="Hacquard S."/>
        </authorList>
    </citation>
    <scope>NUCLEOTIDE SEQUENCE</scope>
    <source>
        <strain evidence="3">MPI-CAGE-CH-0230</strain>
    </source>
</reference>
<dbReference type="InterPro" id="IPR052895">
    <property type="entry name" value="HetReg/Transcr_Mod"/>
</dbReference>
<keyword evidence="4" id="KW-1185">Reference proteome</keyword>
<dbReference type="AlphaFoldDB" id="A0A9P8Y0S8"/>
<dbReference type="PANTHER" id="PTHR24148">
    <property type="entry name" value="ANKYRIN REPEAT DOMAIN-CONTAINING PROTEIN 39 HOMOLOG-RELATED"/>
    <property type="match status" value="1"/>
</dbReference>
<dbReference type="InterPro" id="IPR010730">
    <property type="entry name" value="HET"/>
</dbReference>
<evidence type="ECO:0000256" key="1">
    <source>
        <dbReference type="SAM" id="MobiDB-lite"/>
    </source>
</evidence>
<dbReference type="PANTHER" id="PTHR24148:SF73">
    <property type="entry name" value="HET DOMAIN PROTEIN (AFU_ORTHOLOGUE AFUA_8G01020)"/>
    <property type="match status" value="1"/>
</dbReference>
<accession>A0A9P8Y0S8</accession>
<feature type="domain" description="Heterokaryon incompatibility" evidence="2">
    <location>
        <begin position="355"/>
        <end position="521"/>
    </location>
</feature>
<sequence>MALQTTPLTPTSSATLSSVVASTTPAFQGVPTVITLDTDDVITGNAAFVSCYTLLINPESIYFIHDHGYMGSNNVGSNGVQIYMESITVHGGQFPTDASETPGPTCTHTSSSGTVSASTSSTTSAVPTQTQPGAGTRIASSTFGRVLRARGLNINTSTVRSVFLAIESLVTSYTSISLDPNYSRYLPKVSNNIVLQYVSLVRGVHVPDWAQPPDNGQRQGSKAARQQGSKAYRRQPVGLCSSGERREAQPQSRFPFFLGTDAILPESLPQLARMTIRSIGGTFINGTYRNVLHETGLQISHAARRARRDPSDLCHSPARSTDSVRFRPCSAFSGGHSTEEGEVGAEEKWCCDLPYFAISYNWGTDSRGEIIEVDGGRFAVTTNLFRLLQDICLKRPGDLFWADAICIDQSNHAEKSHQVQQMPHIYEAAEQVCIYLAEVHLMDADYCRSDAVRALTRAQENFDRITRGQYWPVDSPIWKSAWDSSWAGREFNLQYNTTEQTTAMKTLFSHPWFSRASIIQEVAKARSATIYCYGYHISRRVFALMPSIIPIIPGAHYQAILDIMPGPTRTSWWIKDRTLRKLLYKFRESQARFTHDKIYALLGICTDSEARMILEPDYSKGEEQVAQDAAAMLYRVPRYLLAGIPLNSPYIFEAPEPDTLKQRSKLRRPTEKDEGKWHENASDFVPLAYVIHAAAGPRKPGLNDFHFGGHSLGADRALLQHKAEQLFSQVKRLNHTSRFAYARVPPQGLSLDAAIPNTNELAAAAACRCAWMTKPRDAGKAVAGEEVALDGESFSTARIRLALSLKMGLGAYSILRLMLRPFVLELEASETSLLAKILRHSSFPDAVLLLLRGRDLVHAIPSSRVLVRALSGNQQYGPRILHGILRDILDNTKTPRNMKTLQQASPARYSSILSDNLPFWDQSNRFCLGFRAHQYLYTLWTRG</sequence>
<evidence type="ECO:0000259" key="2">
    <source>
        <dbReference type="Pfam" id="PF06985"/>
    </source>
</evidence>
<gene>
    <name evidence="3" type="ORF">B0I36DRAFT_352517</name>
</gene>
<evidence type="ECO:0000313" key="4">
    <source>
        <dbReference type="Proteomes" id="UP000756346"/>
    </source>
</evidence>
<comment type="caution">
    <text evidence="3">The sequence shown here is derived from an EMBL/GenBank/DDBJ whole genome shotgun (WGS) entry which is preliminary data.</text>
</comment>
<organism evidence="3 4">
    <name type="scientific">Microdochium trichocladiopsis</name>
    <dbReference type="NCBI Taxonomy" id="1682393"/>
    <lineage>
        <taxon>Eukaryota</taxon>
        <taxon>Fungi</taxon>
        <taxon>Dikarya</taxon>
        <taxon>Ascomycota</taxon>
        <taxon>Pezizomycotina</taxon>
        <taxon>Sordariomycetes</taxon>
        <taxon>Xylariomycetidae</taxon>
        <taxon>Xylariales</taxon>
        <taxon>Microdochiaceae</taxon>
        <taxon>Microdochium</taxon>
    </lineage>
</organism>
<evidence type="ECO:0000313" key="3">
    <source>
        <dbReference type="EMBL" id="KAH7026689.1"/>
    </source>
</evidence>
<proteinExistence type="predicted"/>